<dbReference type="SUPFAM" id="SSF54637">
    <property type="entry name" value="Thioesterase/thiol ester dehydrase-isomerase"/>
    <property type="match status" value="1"/>
</dbReference>
<dbReference type="AlphaFoldDB" id="A0A8J2YL80"/>
<dbReference type="Pfam" id="PF13452">
    <property type="entry name" value="FAS1_DH_region"/>
    <property type="match status" value="2"/>
</dbReference>
<evidence type="ECO:0000259" key="2">
    <source>
        <dbReference type="Pfam" id="PF13452"/>
    </source>
</evidence>
<feature type="domain" description="FAS1-like dehydratase" evidence="2">
    <location>
        <begin position="113"/>
        <end position="180"/>
    </location>
</feature>
<feature type="domain" description="FAS1-like dehydratase" evidence="2">
    <location>
        <begin position="16"/>
        <end position="71"/>
    </location>
</feature>
<sequence length="188" mass="20807">MSEAKSYLTDEIRSYIGMETEVLDAFDPVERGAVRRFAQAIMDPDPVFMEGEAAESSRYGGPVAPPLFPLTQHRLPFGSPDFLTERASDPDFDGTRVDASAGEMGPSGKPRSLPPLPLGPLALLNGGSEIELYRYLGHGETLSYKSRYADIFERQTSKGLMVFVVTDIDYLDKDGELVARVKRTTIRR</sequence>
<evidence type="ECO:0000313" key="4">
    <source>
        <dbReference type="Proteomes" id="UP000602745"/>
    </source>
</evidence>
<reference evidence="3" key="2">
    <citation type="submission" date="2020-09" db="EMBL/GenBank/DDBJ databases">
        <authorList>
            <person name="Sun Q."/>
            <person name="Sedlacek I."/>
        </authorList>
    </citation>
    <scope>NUCLEOTIDE SEQUENCE</scope>
    <source>
        <strain evidence="3">CCM 7684</strain>
    </source>
</reference>
<reference evidence="3" key="1">
    <citation type="journal article" date="2014" name="Int. J. Syst. Evol. Microbiol.">
        <title>Complete genome sequence of Corynebacterium casei LMG S-19264T (=DSM 44701T), isolated from a smear-ripened cheese.</title>
        <authorList>
            <consortium name="US DOE Joint Genome Institute (JGI-PGF)"/>
            <person name="Walter F."/>
            <person name="Albersmeier A."/>
            <person name="Kalinowski J."/>
            <person name="Ruckert C."/>
        </authorList>
    </citation>
    <scope>NUCLEOTIDE SEQUENCE</scope>
    <source>
        <strain evidence="3">CCM 7684</strain>
    </source>
</reference>
<evidence type="ECO:0000256" key="1">
    <source>
        <dbReference type="SAM" id="MobiDB-lite"/>
    </source>
</evidence>
<dbReference type="InterPro" id="IPR029069">
    <property type="entry name" value="HotDog_dom_sf"/>
</dbReference>
<dbReference type="RefSeq" id="WP_188410550.1">
    <property type="nucleotide sequence ID" value="NZ_BMCP01000004.1"/>
</dbReference>
<name>A0A8J2YL80_9RHOB</name>
<proteinExistence type="predicted"/>
<evidence type="ECO:0000313" key="3">
    <source>
        <dbReference type="EMBL" id="GGE50275.1"/>
    </source>
</evidence>
<gene>
    <name evidence="3" type="ORF">GCM10007276_29190</name>
</gene>
<accession>A0A8J2YL80</accession>
<comment type="caution">
    <text evidence="3">The sequence shown here is derived from an EMBL/GenBank/DDBJ whole genome shotgun (WGS) entry which is preliminary data.</text>
</comment>
<dbReference type="Proteomes" id="UP000602745">
    <property type="component" value="Unassembled WGS sequence"/>
</dbReference>
<keyword evidence="4" id="KW-1185">Reference proteome</keyword>
<dbReference type="InterPro" id="IPR039569">
    <property type="entry name" value="FAS1-like_DH_region"/>
</dbReference>
<dbReference type="EMBL" id="BMCP01000004">
    <property type="protein sequence ID" value="GGE50275.1"/>
    <property type="molecule type" value="Genomic_DNA"/>
</dbReference>
<feature type="region of interest" description="Disordered" evidence="1">
    <location>
        <begin position="88"/>
        <end position="114"/>
    </location>
</feature>
<dbReference type="Gene3D" id="3.10.129.10">
    <property type="entry name" value="Hotdog Thioesterase"/>
    <property type="match status" value="1"/>
</dbReference>
<organism evidence="3 4">
    <name type="scientific">Agaricicola taiwanensis</name>
    <dbReference type="NCBI Taxonomy" id="591372"/>
    <lineage>
        <taxon>Bacteria</taxon>
        <taxon>Pseudomonadati</taxon>
        <taxon>Pseudomonadota</taxon>
        <taxon>Alphaproteobacteria</taxon>
        <taxon>Rhodobacterales</taxon>
        <taxon>Paracoccaceae</taxon>
        <taxon>Agaricicola</taxon>
    </lineage>
</organism>
<protein>
    <recommendedName>
        <fullName evidence="2">FAS1-like dehydratase domain-containing protein</fullName>
    </recommendedName>
</protein>